<evidence type="ECO:0000256" key="8">
    <source>
        <dbReference type="ARBA" id="ARBA00023163"/>
    </source>
</evidence>
<feature type="compositionally biased region" description="Basic and acidic residues" evidence="12">
    <location>
        <begin position="389"/>
        <end position="405"/>
    </location>
</feature>
<keyword evidence="8 9" id="KW-0804">Transcription</keyword>
<dbReference type="Pfam" id="PF00006">
    <property type="entry name" value="ATP-synt_ab"/>
    <property type="match status" value="1"/>
</dbReference>
<dbReference type="Pfam" id="PF07497">
    <property type="entry name" value="Rho_RNA_bind"/>
    <property type="match status" value="1"/>
</dbReference>
<evidence type="ECO:0000256" key="2">
    <source>
        <dbReference type="ARBA" id="ARBA00022741"/>
    </source>
</evidence>
<dbReference type="SMART" id="SM00382">
    <property type="entry name" value="AAA"/>
    <property type="match status" value="1"/>
</dbReference>
<evidence type="ECO:0000256" key="11">
    <source>
        <dbReference type="PROSITE-ProRule" id="PRU01203"/>
    </source>
</evidence>
<feature type="binding site" evidence="9">
    <location>
        <begin position="601"/>
        <end position="606"/>
    </location>
    <ligand>
        <name>ATP</name>
        <dbReference type="ChEBI" id="CHEBI:30616"/>
    </ligand>
</feature>
<gene>
    <name evidence="9" type="primary">rho</name>
    <name evidence="14" type="ORF">GT464_09855</name>
</gene>
<dbReference type="Gene3D" id="3.40.50.300">
    <property type="entry name" value="P-loop containing nucleotide triphosphate hydrolases"/>
    <property type="match status" value="1"/>
</dbReference>
<evidence type="ECO:0000256" key="9">
    <source>
        <dbReference type="HAMAP-Rule" id="MF_01884"/>
    </source>
</evidence>
<dbReference type="PANTHER" id="PTHR46425">
    <property type="entry name" value="TRANSCRIPTION TERMINATION FACTOR RHO"/>
    <property type="match status" value="1"/>
</dbReference>
<feature type="compositionally biased region" description="Low complexity" evidence="12">
    <location>
        <begin position="194"/>
        <end position="210"/>
    </location>
</feature>
<dbReference type="InterPro" id="IPR003593">
    <property type="entry name" value="AAA+_ATPase"/>
</dbReference>
<evidence type="ECO:0000256" key="6">
    <source>
        <dbReference type="ARBA" id="ARBA00022884"/>
    </source>
</evidence>
<dbReference type="GO" id="GO:0006353">
    <property type="term" value="P:DNA-templated transcription termination"/>
    <property type="evidence" value="ECO:0007669"/>
    <property type="project" value="UniProtKB-UniRule"/>
</dbReference>
<proteinExistence type="inferred from homology"/>
<dbReference type="InterPro" id="IPR011112">
    <property type="entry name" value="Rho-like_N"/>
</dbReference>
<dbReference type="EC" id="3.6.4.-" evidence="9 10"/>
<name>A0A6N9JMJ5_9ACTN</name>
<keyword evidence="4 9" id="KW-0347">Helicase</keyword>
<feature type="binding site" evidence="9">
    <location>
        <position position="632"/>
    </location>
    <ligand>
        <name>ATP</name>
        <dbReference type="ChEBI" id="CHEBI:30616"/>
    </ligand>
</feature>
<feature type="compositionally biased region" description="Basic residues" evidence="12">
    <location>
        <begin position="215"/>
        <end position="224"/>
    </location>
</feature>
<evidence type="ECO:0000259" key="13">
    <source>
        <dbReference type="PROSITE" id="PS51856"/>
    </source>
</evidence>
<dbReference type="Pfam" id="PF07498">
    <property type="entry name" value="Rho_N"/>
    <property type="match status" value="1"/>
</dbReference>
<feature type="compositionally biased region" description="Low complexity" evidence="12">
    <location>
        <begin position="339"/>
        <end position="374"/>
    </location>
</feature>
<keyword evidence="3 9" id="KW-0378">Hydrolase</keyword>
<evidence type="ECO:0000256" key="12">
    <source>
        <dbReference type="SAM" id="MobiDB-lite"/>
    </source>
</evidence>
<feature type="compositionally biased region" description="Low complexity" evidence="12">
    <location>
        <begin position="232"/>
        <end position="254"/>
    </location>
</feature>
<feature type="compositionally biased region" description="Low complexity" evidence="12">
    <location>
        <begin position="303"/>
        <end position="313"/>
    </location>
</feature>
<dbReference type="NCBIfam" id="NF006886">
    <property type="entry name" value="PRK09376.1"/>
    <property type="match status" value="1"/>
</dbReference>
<dbReference type="InterPro" id="IPR004665">
    <property type="entry name" value="Term_rho"/>
</dbReference>
<dbReference type="SUPFAM" id="SSF52540">
    <property type="entry name" value="P-loop containing nucleoside triphosphate hydrolases"/>
    <property type="match status" value="1"/>
</dbReference>
<dbReference type="InterPro" id="IPR027417">
    <property type="entry name" value="P-loop_NTPase"/>
</dbReference>
<dbReference type="SMART" id="SM00959">
    <property type="entry name" value="Rho_N"/>
    <property type="match status" value="1"/>
</dbReference>
<feature type="region of interest" description="Disordered" evidence="12">
    <location>
        <begin position="1"/>
        <end position="96"/>
    </location>
</feature>
<evidence type="ECO:0000256" key="5">
    <source>
        <dbReference type="ARBA" id="ARBA00022840"/>
    </source>
</evidence>
<feature type="compositionally biased region" description="Basic residues" evidence="12">
    <location>
        <begin position="277"/>
        <end position="294"/>
    </location>
</feature>
<comment type="subunit">
    <text evidence="9">Homohexamer. The homohexamer assembles into an open ring structure.</text>
</comment>
<dbReference type="CDD" id="cd01128">
    <property type="entry name" value="rho_factor_C"/>
    <property type="match status" value="1"/>
</dbReference>
<dbReference type="InterPro" id="IPR011113">
    <property type="entry name" value="Rho_RNA-bd"/>
</dbReference>
<dbReference type="GO" id="GO:0016787">
    <property type="term" value="F:hydrolase activity"/>
    <property type="evidence" value="ECO:0007669"/>
    <property type="project" value="UniProtKB-KW"/>
</dbReference>
<dbReference type="NCBIfam" id="TIGR00767">
    <property type="entry name" value="rho"/>
    <property type="match status" value="1"/>
</dbReference>
<feature type="domain" description="Rho RNA-BD" evidence="13">
    <location>
        <begin position="473"/>
        <end position="546"/>
    </location>
</feature>
<dbReference type="PROSITE" id="PS51856">
    <property type="entry name" value="RHO_RNA_BD"/>
    <property type="match status" value="1"/>
</dbReference>
<keyword evidence="1 9" id="KW-0806">Transcription termination</keyword>
<sequence>MTTTQAAPAAPVASDQVAAPAQASAPETPKAALTPTPATAEKAVPATGEEAAPAKPKRTRRTAKPAADGEEVTKPKRRTTRTTRAKRTVAADSSAPISDEVAQARALAQISEAQVVRARRRAAEREAAALTEPAAPSVPETPAATETPVADQPTEKPVPRTRRRTAAKAGQVADQVTPELAEASVRSAAGEGTSPAEPAASVEASEVPVVDPALRPHRRGRKPKAFVEAEKAAAAAAAARDAAATAESATAADAPVQDTATSEAVSADAEPADVRPGRSRRTAAKRTSKAKAAKKGASEDSAETTADASTDAAEPQDVEQSASEKPKRGRKKSAKAKASEQQADAEAQIDSGTEANDAAAANADAAATDGAASAEGEDGTRPNRRQHKRNEERNERKDERNNDRRNRQRDRKQRNKERNAAPTEPTLSREELAAMKVAELREKAKEFEIETTGKKKAELVEEIYTTAAKAEGFRDIKGILQIRPDSSGIIHSHGYMKSNDDAFVPAYLIRSARLRTGDVIEGSLRPSRGGDKRAGLAKITTVNGLDPEQIRNRPKFGDLTPVYPNEPLRMEHGKDSITGRAIDIVSPIGKGQRGLIVSPPKAGKTTILKKICQSISINNPEVHLICLLVDERPEEVTDMQRSIKGEVVASTFDMPADNHTRVAELVIERAKRIVELGGDVVVVLDSITRLARAYNLAAPASGRILSGGVDSAALYPPKRFLGAARNIENGGSLTILASALIDTGSKMDEVIFEEFKGTGNMELKLDRDLADRRIFPAIDPVASGTRNEDLLVDEQMRPFVFGLRRILAGMNNTERAAASFIKGLKGTNTNQEFLVRSAKKHSDYEQTF</sequence>
<dbReference type="GO" id="GO:0003723">
    <property type="term" value="F:RNA binding"/>
    <property type="evidence" value="ECO:0007669"/>
    <property type="project" value="UniProtKB-UniRule"/>
</dbReference>
<dbReference type="SUPFAM" id="SSF50249">
    <property type="entry name" value="Nucleic acid-binding proteins"/>
    <property type="match status" value="1"/>
</dbReference>
<dbReference type="InterPro" id="IPR012340">
    <property type="entry name" value="NA-bd_OB-fold"/>
</dbReference>
<feature type="compositionally biased region" description="Basic residues" evidence="12">
    <location>
        <begin position="75"/>
        <end position="87"/>
    </location>
</feature>
<dbReference type="GO" id="GO:0004386">
    <property type="term" value="F:helicase activity"/>
    <property type="evidence" value="ECO:0007669"/>
    <property type="project" value="UniProtKB-UniRule"/>
</dbReference>
<evidence type="ECO:0000256" key="3">
    <source>
        <dbReference type="ARBA" id="ARBA00022801"/>
    </source>
</evidence>
<comment type="similarity">
    <text evidence="9 11">Belongs to the Rho family.</text>
</comment>
<feature type="binding site" evidence="9">
    <location>
        <begin position="589"/>
        <end position="594"/>
    </location>
    <ligand>
        <name>ATP</name>
        <dbReference type="ChEBI" id="CHEBI:30616"/>
    </ligand>
</feature>
<evidence type="ECO:0000313" key="14">
    <source>
        <dbReference type="EMBL" id="MZJ40235.1"/>
    </source>
</evidence>
<comment type="function">
    <text evidence="9">Facilitates transcription termination by a mechanism that involves Rho binding to the nascent RNA, activation of Rho's RNA-dependent ATPase activity, and release of the mRNA from the DNA template.</text>
</comment>
<dbReference type="GO" id="GO:0005524">
    <property type="term" value="F:ATP binding"/>
    <property type="evidence" value="ECO:0007669"/>
    <property type="project" value="UniProtKB-UniRule"/>
</dbReference>
<dbReference type="PANTHER" id="PTHR46425:SF1">
    <property type="entry name" value="TRANSCRIPTION TERMINATION FACTOR RHO"/>
    <property type="match status" value="1"/>
</dbReference>
<accession>A0A6N9JMJ5</accession>
<dbReference type="InterPro" id="IPR000194">
    <property type="entry name" value="ATPase_F1/V1/A1_a/bsu_nucl-bd"/>
</dbReference>
<feature type="region of interest" description="Disordered" evidence="12">
    <location>
        <begin position="119"/>
        <end position="432"/>
    </location>
</feature>
<dbReference type="AlphaFoldDB" id="A0A6N9JMJ5"/>
<organism evidence="14 15">
    <name type="scientific">Collinsella aerofaciens</name>
    <dbReference type="NCBI Taxonomy" id="74426"/>
    <lineage>
        <taxon>Bacteria</taxon>
        <taxon>Bacillati</taxon>
        <taxon>Actinomycetota</taxon>
        <taxon>Coriobacteriia</taxon>
        <taxon>Coriobacteriales</taxon>
        <taxon>Coriobacteriaceae</taxon>
        <taxon>Collinsella</taxon>
    </lineage>
</organism>
<comment type="caution">
    <text evidence="9">Lacks conserved residue(s) required for the propagation of feature annotation.</text>
</comment>
<feature type="compositionally biased region" description="Basic residues" evidence="12">
    <location>
        <begin position="406"/>
        <end position="415"/>
    </location>
</feature>
<evidence type="ECO:0000256" key="10">
    <source>
        <dbReference type="NCBIfam" id="TIGR00767"/>
    </source>
</evidence>
<dbReference type="InterPro" id="IPR041703">
    <property type="entry name" value="Rho_factor_ATP-bd"/>
</dbReference>
<dbReference type="Gene3D" id="2.40.50.140">
    <property type="entry name" value="Nucleic acid-binding proteins"/>
    <property type="match status" value="1"/>
</dbReference>
<dbReference type="HAMAP" id="MF_01884">
    <property type="entry name" value="Rho"/>
    <property type="match status" value="1"/>
</dbReference>
<dbReference type="EMBL" id="WWSR01000022">
    <property type="protein sequence ID" value="MZJ40235.1"/>
    <property type="molecule type" value="Genomic_DNA"/>
</dbReference>
<evidence type="ECO:0000256" key="1">
    <source>
        <dbReference type="ARBA" id="ARBA00022472"/>
    </source>
</evidence>
<dbReference type="Proteomes" id="UP000469380">
    <property type="component" value="Unassembled WGS sequence"/>
</dbReference>
<keyword evidence="6 9" id="KW-0694">RNA-binding</keyword>
<feature type="compositionally biased region" description="Low complexity" evidence="12">
    <location>
        <begin position="1"/>
        <end position="43"/>
    </location>
</feature>
<keyword evidence="7 9" id="KW-0805">Transcription regulation</keyword>
<evidence type="ECO:0000256" key="7">
    <source>
        <dbReference type="ARBA" id="ARBA00023015"/>
    </source>
</evidence>
<evidence type="ECO:0000256" key="4">
    <source>
        <dbReference type="ARBA" id="ARBA00022806"/>
    </source>
</evidence>
<comment type="caution">
    <text evidence="14">The sequence shown here is derived from an EMBL/GenBank/DDBJ whole genome shotgun (WGS) entry which is preliminary data.</text>
</comment>
<evidence type="ECO:0000313" key="15">
    <source>
        <dbReference type="Proteomes" id="UP000469380"/>
    </source>
</evidence>
<dbReference type="GO" id="GO:0008186">
    <property type="term" value="F:ATP-dependent activity, acting on RNA"/>
    <property type="evidence" value="ECO:0007669"/>
    <property type="project" value="UniProtKB-UniRule"/>
</dbReference>
<keyword evidence="2 9" id="KW-0547">Nucleotide-binding</keyword>
<protein>
    <recommendedName>
        <fullName evidence="9 10">Transcription termination factor Rho</fullName>
        <ecNumber evidence="9 10">3.6.4.-</ecNumber>
    </recommendedName>
    <alternativeName>
        <fullName evidence="9">ATP-dependent helicase Rho</fullName>
    </alternativeName>
</protein>
<reference evidence="14 15" key="1">
    <citation type="journal article" date="2019" name="Nat. Med.">
        <title>A library of human gut bacterial isolates paired with longitudinal multiomics data enables mechanistic microbiome research.</title>
        <authorList>
            <person name="Poyet M."/>
            <person name="Groussin M."/>
            <person name="Gibbons S.M."/>
            <person name="Avila-Pacheco J."/>
            <person name="Jiang X."/>
            <person name="Kearney S.M."/>
            <person name="Perrotta A.R."/>
            <person name="Berdy B."/>
            <person name="Zhao S."/>
            <person name="Lieberman T.D."/>
            <person name="Swanson P.K."/>
            <person name="Smith M."/>
            <person name="Roesemann S."/>
            <person name="Alexander J.E."/>
            <person name="Rich S.A."/>
            <person name="Livny J."/>
            <person name="Vlamakis H."/>
            <person name="Clish C."/>
            <person name="Bullock K."/>
            <person name="Deik A."/>
            <person name="Scott J."/>
            <person name="Pierce K.A."/>
            <person name="Xavier R.J."/>
            <person name="Alm E.J."/>
        </authorList>
    </citation>
    <scope>NUCLEOTIDE SEQUENCE [LARGE SCALE GENOMIC DNA]</scope>
    <source>
        <strain evidence="14 15">BIOML-A20</strain>
    </source>
</reference>
<keyword evidence="5 9" id="KW-0067">ATP-binding</keyword>